<name>A0A5J4NPL4_9TREM</name>
<sequence length="267" mass="30447">MRLVSDQLLSWGKPPEDEVNPEVGAFRMHLSDLRLNSAGILIHQLREGIHLPVIPLELRAMVVKECHQLAHAGCHRTSEMLKQMAGVRNFEDSFFKASAGSLDFTVLQSVAFYTDAYCISHTSKPHTCEKFESVHFEIRELAIDNPSKTTHSREKRVQTRRREGGDIQQEAHFLTRQPGRITPHRSAGPARTLWSSVLVWSHSARLHVCVRTPVRYLRVLVPILFGLFDPAFLHRIVSRSSSADQYADVDRLRKQRCQSDSLRLHAT</sequence>
<reference evidence="1 2" key="1">
    <citation type="journal article" date="2019" name="Gigascience">
        <title>Whole-genome sequence of the oriental lung fluke Paragonimus westermani.</title>
        <authorList>
            <person name="Oey H."/>
            <person name="Zakrzewski M."/>
            <person name="Narain K."/>
            <person name="Devi K.R."/>
            <person name="Agatsuma T."/>
            <person name="Nawaratna S."/>
            <person name="Gobert G.N."/>
            <person name="Jones M.K."/>
            <person name="Ragan M.A."/>
            <person name="McManus D.P."/>
            <person name="Krause L."/>
        </authorList>
    </citation>
    <scope>NUCLEOTIDE SEQUENCE [LARGE SCALE GENOMIC DNA]</scope>
    <source>
        <strain evidence="1 2">IND2009</strain>
    </source>
</reference>
<evidence type="ECO:0008006" key="3">
    <source>
        <dbReference type="Google" id="ProtNLM"/>
    </source>
</evidence>
<dbReference type="AlphaFoldDB" id="A0A5J4NPL4"/>
<organism evidence="1 2">
    <name type="scientific">Paragonimus westermani</name>
    <dbReference type="NCBI Taxonomy" id="34504"/>
    <lineage>
        <taxon>Eukaryota</taxon>
        <taxon>Metazoa</taxon>
        <taxon>Spiralia</taxon>
        <taxon>Lophotrochozoa</taxon>
        <taxon>Platyhelminthes</taxon>
        <taxon>Trematoda</taxon>
        <taxon>Digenea</taxon>
        <taxon>Plagiorchiida</taxon>
        <taxon>Troglotremata</taxon>
        <taxon>Troglotrematidae</taxon>
        <taxon>Paragonimus</taxon>
    </lineage>
</organism>
<keyword evidence="2" id="KW-1185">Reference proteome</keyword>
<comment type="caution">
    <text evidence="1">The sequence shown here is derived from an EMBL/GenBank/DDBJ whole genome shotgun (WGS) entry which is preliminary data.</text>
</comment>
<protein>
    <recommendedName>
        <fullName evidence="3">Integrase zinc-binding domain-containing protein</fullName>
    </recommendedName>
</protein>
<dbReference type="Proteomes" id="UP000324629">
    <property type="component" value="Unassembled WGS sequence"/>
</dbReference>
<proteinExistence type="predicted"/>
<gene>
    <name evidence="1" type="ORF">DEA37_0014242</name>
</gene>
<evidence type="ECO:0000313" key="1">
    <source>
        <dbReference type="EMBL" id="KAA3676988.1"/>
    </source>
</evidence>
<accession>A0A5J4NPL4</accession>
<evidence type="ECO:0000313" key="2">
    <source>
        <dbReference type="Proteomes" id="UP000324629"/>
    </source>
</evidence>
<dbReference type="EMBL" id="QNGE01001714">
    <property type="protein sequence ID" value="KAA3676988.1"/>
    <property type="molecule type" value="Genomic_DNA"/>
</dbReference>